<feature type="transmembrane region" description="Helical" evidence="2">
    <location>
        <begin position="148"/>
        <end position="166"/>
    </location>
</feature>
<feature type="transmembrane region" description="Helical" evidence="2">
    <location>
        <begin position="54"/>
        <end position="75"/>
    </location>
</feature>
<reference evidence="3" key="1">
    <citation type="submission" date="2018-05" db="EMBL/GenBank/DDBJ databases">
        <authorList>
            <person name="Lanie J.A."/>
            <person name="Ng W.-L."/>
            <person name="Kazmierczak K.M."/>
            <person name="Andrzejewski T.M."/>
            <person name="Davidsen T.M."/>
            <person name="Wayne K.J."/>
            <person name="Tettelin H."/>
            <person name="Glass J.I."/>
            <person name="Rusch D."/>
            <person name="Podicherti R."/>
            <person name="Tsui H.-C.T."/>
            <person name="Winkler M.E."/>
        </authorList>
    </citation>
    <scope>NUCLEOTIDE SEQUENCE</scope>
</reference>
<organism evidence="3">
    <name type="scientific">marine metagenome</name>
    <dbReference type="NCBI Taxonomy" id="408172"/>
    <lineage>
        <taxon>unclassified sequences</taxon>
        <taxon>metagenomes</taxon>
        <taxon>ecological metagenomes</taxon>
    </lineage>
</organism>
<feature type="compositionally biased region" description="Basic residues" evidence="1">
    <location>
        <begin position="171"/>
        <end position="183"/>
    </location>
</feature>
<feature type="region of interest" description="Disordered" evidence="1">
    <location>
        <begin position="1"/>
        <end position="41"/>
    </location>
</feature>
<gene>
    <name evidence="3" type="ORF">METZ01_LOCUS244437</name>
</gene>
<keyword evidence="2" id="KW-1133">Transmembrane helix</keyword>
<keyword evidence="2" id="KW-0472">Membrane</keyword>
<evidence type="ECO:0000256" key="1">
    <source>
        <dbReference type="SAM" id="MobiDB-lite"/>
    </source>
</evidence>
<proteinExistence type="predicted"/>
<feature type="compositionally biased region" description="Basic and acidic residues" evidence="1">
    <location>
        <begin position="184"/>
        <end position="193"/>
    </location>
</feature>
<feature type="transmembrane region" description="Helical" evidence="2">
    <location>
        <begin position="113"/>
        <end position="133"/>
    </location>
</feature>
<dbReference type="AlphaFoldDB" id="A0A382HY81"/>
<feature type="transmembrane region" description="Helical" evidence="2">
    <location>
        <begin position="213"/>
        <end position="235"/>
    </location>
</feature>
<evidence type="ECO:0000256" key="2">
    <source>
        <dbReference type="SAM" id="Phobius"/>
    </source>
</evidence>
<name>A0A382HY81_9ZZZZ</name>
<dbReference type="EMBL" id="UINC01063687">
    <property type="protein sequence ID" value="SVB91583.1"/>
    <property type="molecule type" value="Genomic_DNA"/>
</dbReference>
<feature type="region of interest" description="Disordered" evidence="1">
    <location>
        <begin position="171"/>
        <end position="193"/>
    </location>
</feature>
<keyword evidence="2" id="KW-0812">Transmembrane</keyword>
<accession>A0A382HY81</accession>
<feature type="transmembrane region" description="Helical" evidence="2">
    <location>
        <begin position="81"/>
        <end position="101"/>
    </location>
</feature>
<sequence length="236" mass="25618">MSAEKPKKTTAAKTKVAGTKHTATKAAGTKHTATKAAGTTHTARKAQPFTSDKVIRFFFGIIVFTALVSGGTYYLQSSLVVLQLLGLYGHWAFILILLPALSGLAQHLITSPARLIVAVLGSLASSAILYPIYAERFWAIPPSFTDMIVFTLIIAGIGFTSSINPLDRHVKQRRARRSRKKASEKHETHSHHEQYDGVVDGLLNSSMIRSIELLLTVTSFIGAIWGILSLGMSAMK</sequence>
<feature type="compositionally biased region" description="Low complexity" evidence="1">
    <location>
        <begin position="9"/>
        <end position="41"/>
    </location>
</feature>
<protein>
    <submittedName>
        <fullName evidence="3">Uncharacterized protein</fullName>
    </submittedName>
</protein>
<evidence type="ECO:0000313" key="3">
    <source>
        <dbReference type="EMBL" id="SVB91583.1"/>
    </source>
</evidence>